<dbReference type="AlphaFoldDB" id="A0A914QWW8"/>
<feature type="compositionally biased region" description="Low complexity" evidence="1">
    <location>
        <begin position="111"/>
        <end position="122"/>
    </location>
</feature>
<feature type="region of interest" description="Disordered" evidence="1">
    <location>
        <begin position="111"/>
        <end position="158"/>
    </location>
</feature>
<evidence type="ECO:0000256" key="1">
    <source>
        <dbReference type="SAM" id="MobiDB-lite"/>
    </source>
</evidence>
<feature type="region of interest" description="Disordered" evidence="1">
    <location>
        <begin position="28"/>
        <end position="52"/>
    </location>
</feature>
<evidence type="ECO:0000313" key="2">
    <source>
        <dbReference type="Proteomes" id="UP000887578"/>
    </source>
</evidence>
<name>A0A914QWW8_9BILA</name>
<sequence length="172" mass="18649">MPNIGPLTAYGHPSTRYKSVDRNIKKTISASKDSNKIDSMPDEEINDPDPDPFVSQRKIKLLVVPDAYAAAPIQVKSHGVFETSTEKIVVAEKIPLSQASELIQDSLETFSTPTNASSSTNTHQEKITSESTAPLEISSTETKLVSTESSSLSPTTKTNVPKISLPRLLILL</sequence>
<keyword evidence="2" id="KW-1185">Reference proteome</keyword>
<feature type="compositionally biased region" description="Polar residues" evidence="1">
    <location>
        <begin position="129"/>
        <end position="158"/>
    </location>
</feature>
<reference evidence="3" key="1">
    <citation type="submission" date="2022-11" db="UniProtKB">
        <authorList>
            <consortium name="WormBaseParasite"/>
        </authorList>
    </citation>
    <scope>IDENTIFICATION</scope>
</reference>
<dbReference type="WBParaSite" id="PDA_v2.g8763.t1">
    <property type="protein sequence ID" value="PDA_v2.g8763.t1"/>
    <property type="gene ID" value="PDA_v2.g8763"/>
</dbReference>
<organism evidence="2 3">
    <name type="scientific">Panagrolaimus davidi</name>
    <dbReference type="NCBI Taxonomy" id="227884"/>
    <lineage>
        <taxon>Eukaryota</taxon>
        <taxon>Metazoa</taxon>
        <taxon>Ecdysozoa</taxon>
        <taxon>Nematoda</taxon>
        <taxon>Chromadorea</taxon>
        <taxon>Rhabditida</taxon>
        <taxon>Tylenchina</taxon>
        <taxon>Panagrolaimomorpha</taxon>
        <taxon>Panagrolaimoidea</taxon>
        <taxon>Panagrolaimidae</taxon>
        <taxon>Panagrolaimus</taxon>
    </lineage>
</organism>
<accession>A0A914QWW8</accession>
<protein>
    <submittedName>
        <fullName evidence="3">Uncharacterized protein</fullName>
    </submittedName>
</protein>
<dbReference type="Proteomes" id="UP000887578">
    <property type="component" value="Unplaced"/>
</dbReference>
<feature type="compositionally biased region" description="Acidic residues" evidence="1">
    <location>
        <begin position="40"/>
        <end position="50"/>
    </location>
</feature>
<evidence type="ECO:0000313" key="3">
    <source>
        <dbReference type="WBParaSite" id="PDA_v2.g8763.t1"/>
    </source>
</evidence>
<proteinExistence type="predicted"/>